<dbReference type="NCBIfam" id="NF006509">
    <property type="entry name" value="PRK08945.1"/>
    <property type="match status" value="1"/>
</dbReference>
<name>A0A1N6JB05_9PROT</name>
<evidence type="ECO:0000256" key="1">
    <source>
        <dbReference type="ARBA" id="ARBA00006484"/>
    </source>
</evidence>
<protein>
    <submittedName>
        <fullName evidence="3">NAD(P)-dependent dehydrogenase, short-chain alcohol dehydrogenase family</fullName>
    </submittedName>
</protein>
<dbReference type="Gene3D" id="3.40.50.720">
    <property type="entry name" value="NAD(P)-binding Rossmann-like Domain"/>
    <property type="match status" value="1"/>
</dbReference>
<dbReference type="Pfam" id="PF00106">
    <property type="entry name" value="adh_short"/>
    <property type="match status" value="1"/>
</dbReference>
<dbReference type="SUPFAM" id="SSF51735">
    <property type="entry name" value="NAD(P)-binding Rossmann-fold domains"/>
    <property type="match status" value="1"/>
</dbReference>
<reference evidence="3 4" key="1">
    <citation type="submission" date="2016-12" db="EMBL/GenBank/DDBJ databases">
        <authorList>
            <person name="Song W.-J."/>
            <person name="Kurnit D.M."/>
        </authorList>
    </citation>
    <scope>NUCLEOTIDE SEQUENCE [LARGE SCALE GENOMIC DNA]</scope>
    <source>
        <strain evidence="3 4">ATCC 49181</strain>
    </source>
</reference>
<organism evidence="3 4">
    <name type="scientific">Nitrosomonas cryotolerans ATCC 49181</name>
    <dbReference type="NCBI Taxonomy" id="1131553"/>
    <lineage>
        <taxon>Bacteria</taxon>
        <taxon>Pseudomonadati</taxon>
        <taxon>Pseudomonadota</taxon>
        <taxon>Betaproteobacteria</taxon>
        <taxon>Nitrosomonadales</taxon>
        <taxon>Nitrosomonadaceae</taxon>
        <taxon>Nitrosomonas</taxon>
    </lineage>
</organism>
<keyword evidence="2" id="KW-0560">Oxidoreductase</keyword>
<dbReference type="PANTHER" id="PTHR42901:SF1">
    <property type="entry name" value="ALCOHOL DEHYDROGENASE"/>
    <property type="match status" value="1"/>
</dbReference>
<dbReference type="Proteomes" id="UP000185062">
    <property type="component" value="Unassembled WGS sequence"/>
</dbReference>
<dbReference type="InterPro" id="IPR002347">
    <property type="entry name" value="SDR_fam"/>
</dbReference>
<dbReference type="RefSeq" id="WP_051537507.1">
    <property type="nucleotide sequence ID" value="NZ_FSRO01000001.1"/>
</dbReference>
<dbReference type="PANTHER" id="PTHR42901">
    <property type="entry name" value="ALCOHOL DEHYDROGENASE"/>
    <property type="match status" value="1"/>
</dbReference>
<comment type="similarity">
    <text evidence="1">Belongs to the short-chain dehydrogenases/reductases (SDR) family.</text>
</comment>
<dbReference type="InterPro" id="IPR036291">
    <property type="entry name" value="NAD(P)-bd_dom_sf"/>
</dbReference>
<dbReference type="GO" id="GO:0016491">
    <property type="term" value="F:oxidoreductase activity"/>
    <property type="evidence" value="ECO:0007669"/>
    <property type="project" value="UniProtKB-KW"/>
</dbReference>
<evidence type="ECO:0000313" key="4">
    <source>
        <dbReference type="Proteomes" id="UP000185062"/>
    </source>
</evidence>
<dbReference type="STRING" id="44575.SAMN05216419_10047"/>
<evidence type="ECO:0000313" key="3">
    <source>
        <dbReference type="EMBL" id="SIO41319.1"/>
    </source>
</evidence>
<dbReference type="EMBL" id="FSRO01000001">
    <property type="protein sequence ID" value="SIO41319.1"/>
    <property type="molecule type" value="Genomic_DNA"/>
</dbReference>
<proteinExistence type="inferred from homology"/>
<sequence>MNKIKGYSATKDLLKDRVILVTGAGQGLGRAAALTYADYGATVILHGRQVEKLEQVYDEIEATNKAQAIIYPLDLEKAEDKDFKVMAQAIDQQLGRLDGILHNAASVSGLSPLENQTLEQWRSMLQINLIAPFALTRACSPLLKASPDACVIMTATTFGHNPTAYWGGFAVAKAGIEALVKIQADEWEVLPDIRINALIPGPVNTPQRAKTHPGEVKDTLIQPEDLMPAYLYLMGPDSKKISGQIVFCQSNEWYDCDGL</sequence>
<gene>
    <name evidence="3" type="ORF">SAMN02743940_2445</name>
</gene>
<dbReference type="AlphaFoldDB" id="A0A1N6JB05"/>
<accession>A0A1N6JB05</accession>
<keyword evidence="4" id="KW-1185">Reference proteome</keyword>
<dbReference type="eggNOG" id="COG1028">
    <property type="taxonomic scope" value="Bacteria"/>
</dbReference>
<dbReference type="PRINTS" id="PR00081">
    <property type="entry name" value="GDHRDH"/>
</dbReference>
<evidence type="ECO:0000256" key="2">
    <source>
        <dbReference type="ARBA" id="ARBA00023002"/>
    </source>
</evidence>